<dbReference type="Pfam" id="PF04149">
    <property type="entry name" value="DUF397"/>
    <property type="match status" value="1"/>
</dbReference>
<keyword evidence="4" id="KW-1185">Reference proteome</keyword>
<evidence type="ECO:0000256" key="1">
    <source>
        <dbReference type="SAM" id="MobiDB-lite"/>
    </source>
</evidence>
<protein>
    <submittedName>
        <fullName evidence="3">DUF397 domain-containing protein</fullName>
    </submittedName>
</protein>
<dbReference type="OrthoDB" id="3481131at2"/>
<name>A0A4R4P8W8_9ACTN</name>
<evidence type="ECO:0000259" key="2">
    <source>
        <dbReference type="Pfam" id="PF04149"/>
    </source>
</evidence>
<dbReference type="RefSeq" id="WP_131938644.1">
    <property type="nucleotide sequence ID" value="NZ_BAAAMX010000009.1"/>
</dbReference>
<accession>A0A4R4P8W8</accession>
<feature type="region of interest" description="Disordered" evidence="1">
    <location>
        <begin position="1"/>
        <end position="29"/>
    </location>
</feature>
<dbReference type="AlphaFoldDB" id="A0A4R4P8W8"/>
<organism evidence="3 4">
    <name type="scientific">Actinomadura bangladeshensis</name>
    <dbReference type="NCBI Taxonomy" id="453573"/>
    <lineage>
        <taxon>Bacteria</taxon>
        <taxon>Bacillati</taxon>
        <taxon>Actinomycetota</taxon>
        <taxon>Actinomycetes</taxon>
        <taxon>Streptosporangiales</taxon>
        <taxon>Thermomonosporaceae</taxon>
        <taxon>Actinomadura</taxon>
    </lineage>
</organism>
<proteinExistence type="predicted"/>
<gene>
    <name evidence="3" type="ORF">E1284_09490</name>
</gene>
<dbReference type="InterPro" id="IPR007278">
    <property type="entry name" value="DUF397"/>
</dbReference>
<evidence type="ECO:0000313" key="3">
    <source>
        <dbReference type="EMBL" id="TDC17370.1"/>
    </source>
</evidence>
<reference evidence="3 4" key="1">
    <citation type="submission" date="2019-03" db="EMBL/GenBank/DDBJ databases">
        <title>Draft genome sequences of novel Actinobacteria.</title>
        <authorList>
            <person name="Sahin N."/>
            <person name="Ay H."/>
            <person name="Saygin H."/>
        </authorList>
    </citation>
    <scope>NUCLEOTIDE SEQUENCE [LARGE SCALE GENOMIC DNA]</scope>
    <source>
        <strain evidence="3 4">DSM 45347</strain>
    </source>
</reference>
<evidence type="ECO:0000313" key="4">
    <source>
        <dbReference type="Proteomes" id="UP000295431"/>
    </source>
</evidence>
<sequence length="86" mass="9172">MIMGAGETDPPKAHTRHTGPLPERDGWRKSRFCGANTGCLEVSPMGAGLTGVRDSVLDQSSPVIILDRDVLVGFLGRIKAGQLDLK</sequence>
<feature type="domain" description="DUF397" evidence="2">
    <location>
        <begin position="26"/>
        <end position="79"/>
    </location>
</feature>
<dbReference type="Proteomes" id="UP000295431">
    <property type="component" value="Unassembled WGS sequence"/>
</dbReference>
<comment type="caution">
    <text evidence="3">The sequence shown here is derived from an EMBL/GenBank/DDBJ whole genome shotgun (WGS) entry which is preliminary data.</text>
</comment>
<dbReference type="EMBL" id="SMJW01000034">
    <property type="protein sequence ID" value="TDC17370.1"/>
    <property type="molecule type" value="Genomic_DNA"/>
</dbReference>